<dbReference type="InterPro" id="IPR013221">
    <property type="entry name" value="Mur_ligase_cen"/>
</dbReference>
<evidence type="ECO:0000259" key="13">
    <source>
        <dbReference type="Pfam" id="PF08245"/>
    </source>
</evidence>
<evidence type="ECO:0000313" key="15">
    <source>
        <dbReference type="Proteomes" id="UP000178622"/>
    </source>
</evidence>
<evidence type="ECO:0000256" key="8">
    <source>
        <dbReference type="ARBA" id="ARBA00022842"/>
    </source>
</evidence>
<evidence type="ECO:0000256" key="10">
    <source>
        <dbReference type="ARBA" id="ARBA00047493"/>
    </source>
</evidence>
<dbReference type="InterPro" id="IPR001645">
    <property type="entry name" value="Folylpolyglutamate_synth"/>
</dbReference>
<reference evidence="15" key="1">
    <citation type="submission" date="2016-09" db="EMBL/GenBank/DDBJ databases">
        <title>Draft genome sequence of a novel species of the family Streptococcaceae isolated from flowers.</title>
        <authorList>
            <person name="Chuah L.-O."/>
            <person name="Yap K.-P."/>
            <person name="Thong K.L."/>
            <person name="Liong M.T."/>
            <person name="Ahmad R."/>
            <person name="Rusul G."/>
        </authorList>
    </citation>
    <scope>NUCLEOTIDE SEQUENCE [LARGE SCALE GENOMIC DNA]</scope>
    <source>
        <strain evidence="15">DF1</strain>
    </source>
</reference>
<dbReference type="GO" id="GO:0004326">
    <property type="term" value="F:tetrahydrofolylpolyglutamate synthase activity"/>
    <property type="evidence" value="ECO:0007669"/>
    <property type="project" value="UniProtKB-EC"/>
</dbReference>
<dbReference type="SUPFAM" id="SSF53244">
    <property type="entry name" value="MurD-like peptide ligases, peptide-binding domain"/>
    <property type="match status" value="1"/>
</dbReference>
<evidence type="ECO:0000259" key="12">
    <source>
        <dbReference type="Pfam" id="PF02875"/>
    </source>
</evidence>
<dbReference type="SUPFAM" id="SSF53623">
    <property type="entry name" value="MurD-like peptide ligases, catalytic domain"/>
    <property type="match status" value="1"/>
</dbReference>
<dbReference type="PANTHER" id="PTHR11136">
    <property type="entry name" value="FOLYLPOLYGLUTAMATE SYNTHASE-RELATED"/>
    <property type="match status" value="1"/>
</dbReference>
<keyword evidence="8" id="KW-0460">Magnesium</keyword>
<evidence type="ECO:0000256" key="9">
    <source>
        <dbReference type="ARBA" id="ARBA00030592"/>
    </source>
</evidence>
<dbReference type="Gene3D" id="3.40.1190.10">
    <property type="entry name" value="Mur-like, catalytic domain"/>
    <property type="match status" value="1"/>
</dbReference>
<dbReference type="EC" id="6.3.2.17" evidence="3"/>
<dbReference type="GO" id="GO:0009252">
    <property type="term" value="P:peptidoglycan biosynthetic process"/>
    <property type="evidence" value="ECO:0007669"/>
    <property type="project" value="UniProtKB-UniPathway"/>
</dbReference>
<accession>A0A1E8GM55</accession>
<dbReference type="NCBIfam" id="TIGR01499">
    <property type="entry name" value="folC"/>
    <property type="match status" value="1"/>
</dbReference>
<comment type="catalytic activity">
    <reaction evidence="10">
        <text>(6S)-5,6,7,8-tetrahydrofolyl-(gamma-L-Glu)(n) + L-glutamate + ATP = (6S)-5,6,7,8-tetrahydrofolyl-(gamma-L-Glu)(n+1) + ADP + phosphate + H(+)</text>
        <dbReference type="Rhea" id="RHEA:10580"/>
        <dbReference type="Rhea" id="RHEA-COMP:14738"/>
        <dbReference type="Rhea" id="RHEA-COMP:14740"/>
        <dbReference type="ChEBI" id="CHEBI:15378"/>
        <dbReference type="ChEBI" id="CHEBI:29985"/>
        <dbReference type="ChEBI" id="CHEBI:30616"/>
        <dbReference type="ChEBI" id="CHEBI:43474"/>
        <dbReference type="ChEBI" id="CHEBI:141005"/>
        <dbReference type="ChEBI" id="CHEBI:456216"/>
        <dbReference type="EC" id="6.3.2.17"/>
    </reaction>
</comment>
<comment type="similarity">
    <text evidence="2 11">Belongs to the folylpolyglutamate synthase family.</text>
</comment>
<dbReference type="GO" id="GO:0005524">
    <property type="term" value="F:ATP binding"/>
    <property type="evidence" value="ECO:0007669"/>
    <property type="project" value="UniProtKB-KW"/>
</dbReference>
<comment type="cofactor">
    <cofactor evidence="1">
        <name>Mg(2+)</name>
        <dbReference type="ChEBI" id="CHEBI:18420"/>
    </cofactor>
</comment>
<dbReference type="Pfam" id="PF02875">
    <property type="entry name" value="Mur_ligase_C"/>
    <property type="match status" value="1"/>
</dbReference>
<dbReference type="Pfam" id="PF08245">
    <property type="entry name" value="Mur_ligase_M"/>
    <property type="match status" value="1"/>
</dbReference>
<dbReference type="PIRSF" id="PIRSF001563">
    <property type="entry name" value="Folylpolyglu_synth"/>
    <property type="match status" value="1"/>
</dbReference>
<dbReference type="FunFam" id="3.40.1190.10:FF:000011">
    <property type="entry name" value="Folylpolyglutamate synthase/dihydrofolate synthase"/>
    <property type="match status" value="1"/>
</dbReference>
<dbReference type="STRING" id="1859473.BG261_01815"/>
<comment type="caution">
    <text evidence="14">The sequence shown here is derived from an EMBL/GenBank/DDBJ whole genome shotgun (WGS) entry which is preliminary data.</text>
</comment>
<dbReference type="PROSITE" id="PS01012">
    <property type="entry name" value="FOLYLPOLYGLU_SYNT_2"/>
    <property type="match status" value="1"/>
</dbReference>
<dbReference type="Gene3D" id="3.90.190.20">
    <property type="entry name" value="Mur ligase, C-terminal domain"/>
    <property type="match status" value="1"/>
</dbReference>
<evidence type="ECO:0000256" key="3">
    <source>
        <dbReference type="ARBA" id="ARBA00013025"/>
    </source>
</evidence>
<evidence type="ECO:0000256" key="7">
    <source>
        <dbReference type="ARBA" id="ARBA00022840"/>
    </source>
</evidence>
<dbReference type="InterPro" id="IPR036565">
    <property type="entry name" value="Mur-like_cat_sf"/>
</dbReference>
<keyword evidence="5" id="KW-0479">Metal-binding</keyword>
<dbReference type="GO" id="GO:0046872">
    <property type="term" value="F:metal ion binding"/>
    <property type="evidence" value="ECO:0007669"/>
    <property type="project" value="UniProtKB-KW"/>
</dbReference>
<dbReference type="OrthoDB" id="9809356at2"/>
<evidence type="ECO:0000256" key="1">
    <source>
        <dbReference type="ARBA" id="ARBA00001946"/>
    </source>
</evidence>
<feature type="domain" description="Mur ligase C-terminal" evidence="12">
    <location>
        <begin position="303"/>
        <end position="417"/>
    </location>
</feature>
<gene>
    <name evidence="14" type="ORF">BG261_01815</name>
</gene>
<organism evidence="14 15">
    <name type="scientific">Floricoccus tropicus</name>
    <dbReference type="NCBI Taxonomy" id="1859473"/>
    <lineage>
        <taxon>Bacteria</taxon>
        <taxon>Bacillati</taxon>
        <taxon>Bacillota</taxon>
        <taxon>Bacilli</taxon>
        <taxon>Lactobacillales</taxon>
        <taxon>Streptococcaceae</taxon>
        <taxon>Floricoccus</taxon>
    </lineage>
</organism>
<dbReference type="InterPro" id="IPR004101">
    <property type="entry name" value="Mur_ligase_C"/>
</dbReference>
<keyword evidence="7 11" id="KW-0067">ATP-binding</keyword>
<dbReference type="PANTHER" id="PTHR11136:SF0">
    <property type="entry name" value="DIHYDROFOLATE SYNTHETASE-RELATED"/>
    <property type="match status" value="1"/>
</dbReference>
<evidence type="ECO:0000256" key="5">
    <source>
        <dbReference type="ARBA" id="ARBA00022723"/>
    </source>
</evidence>
<dbReference type="PROSITE" id="PS01011">
    <property type="entry name" value="FOLYLPOLYGLU_SYNT_1"/>
    <property type="match status" value="1"/>
</dbReference>
<dbReference type="AlphaFoldDB" id="A0A1E8GM55"/>
<dbReference type="InterPro" id="IPR018109">
    <property type="entry name" value="Folylpolyglutamate_synth_CS"/>
</dbReference>
<dbReference type="Proteomes" id="UP000178622">
    <property type="component" value="Unassembled WGS sequence"/>
</dbReference>
<dbReference type="RefSeq" id="WP_070791868.1">
    <property type="nucleotide sequence ID" value="NZ_MKIR01000012.1"/>
</dbReference>
<proteinExistence type="inferred from homology"/>
<dbReference type="EMBL" id="MKIR01000012">
    <property type="protein sequence ID" value="OFI49344.1"/>
    <property type="molecule type" value="Genomic_DNA"/>
</dbReference>
<evidence type="ECO:0000256" key="4">
    <source>
        <dbReference type="ARBA" id="ARBA00022598"/>
    </source>
</evidence>
<evidence type="ECO:0000313" key="14">
    <source>
        <dbReference type="EMBL" id="OFI49344.1"/>
    </source>
</evidence>
<dbReference type="GO" id="GO:0005737">
    <property type="term" value="C:cytoplasm"/>
    <property type="evidence" value="ECO:0007669"/>
    <property type="project" value="TreeGrafter"/>
</dbReference>
<dbReference type="InterPro" id="IPR036615">
    <property type="entry name" value="Mur_ligase_C_dom_sf"/>
</dbReference>
<evidence type="ECO:0000256" key="2">
    <source>
        <dbReference type="ARBA" id="ARBA00008276"/>
    </source>
</evidence>
<keyword evidence="6 11" id="KW-0547">Nucleotide-binding</keyword>
<protein>
    <recommendedName>
        <fullName evidence="3">tetrahydrofolate synthase</fullName>
        <ecNumber evidence="3">6.3.2.17</ecNumber>
    </recommendedName>
    <alternativeName>
        <fullName evidence="9">Tetrahydrofolylpolyglutamate synthase</fullName>
    </alternativeName>
</protein>
<keyword evidence="4 11" id="KW-0436">Ligase</keyword>
<feature type="domain" description="Mur ligase central" evidence="13">
    <location>
        <begin position="46"/>
        <end position="273"/>
    </location>
</feature>
<keyword evidence="15" id="KW-1185">Reference proteome</keyword>
<dbReference type="UniPathway" id="UPA00219"/>
<evidence type="ECO:0000256" key="6">
    <source>
        <dbReference type="ARBA" id="ARBA00022741"/>
    </source>
</evidence>
<dbReference type="GO" id="GO:0008841">
    <property type="term" value="F:dihydrofolate synthase activity"/>
    <property type="evidence" value="ECO:0007669"/>
    <property type="project" value="TreeGrafter"/>
</dbReference>
<name>A0A1E8GM55_9LACT</name>
<evidence type="ECO:0000256" key="11">
    <source>
        <dbReference type="PIRNR" id="PIRNR001563"/>
    </source>
</evidence>
<sequence>MIENEIEAVNWIHNRKKYGPKPGLMRVEALLDLIGNPHSDLEIIHIAGTNGKGSTVSYLRSLLMEEGLKVATFTSPYVEMFNERIAINGKFISDSDLTRLVDKLKPLVEEIDENPKTEGIPEFEFLTVLALEYFKEQKVDVVILEVGLGGLYDSTNVVNPLITSITTIGMDHMDILGNTIEEIAYQKAGIIKNNIPLVTGNIDHSALKVIEDKARQLNAPIYRSGQEYKVLKSSSKEEWGESFYFENEEATIVDLHTPLQGRHQIDNAGLAIEVFYLYCQVKNINFNIKKVRSSLKKTYWPARMEKVMENPLVVLDGAHNMPAVKSLVENLQSRYANKKIAILFSALESKSIDLMIQELLNIDNTDLIVTGFEFPRSLEISKHDFSNLNLSFEPNWEIALEELLKNDKYDLVLVTGSLYFVSLVRIYFKRSSQSMI</sequence>